<evidence type="ECO:0000313" key="3">
    <source>
        <dbReference type="Proteomes" id="UP000254785"/>
    </source>
</evidence>
<accession>A0A376YBK9</accession>
<dbReference type="InterPro" id="IPR050706">
    <property type="entry name" value="Cyclic-di-GMP_PDE-like"/>
</dbReference>
<dbReference type="InterPro" id="IPR035919">
    <property type="entry name" value="EAL_sf"/>
</dbReference>
<evidence type="ECO:0000313" key="2">
    <source>
        <dbReference type="EMBL" id="STJ81600.1"/>
    </source>
</evidence>
<dbReference type="PROSITE" id="PS50883">
    <property type="entry name" value="EAL"/>
    <property type="match status" value="1"/>
</dbReference>
<dbReference type="EC" id="3.1.4.52" evidence="2"/>
<dbReference type="Gene3D" id="3.20.20.450">
    <property type="entry name" value="EAL domain"/>
    <property type="match status" value="1"/>
</dbReference>
<feature type="domain" description="EAL" evidence="1">
    <location>
        <begin position="1"/>
        <end position="132"/>
    </location>
</feature>
<dbReference type="Proteomes" id="UP000254785">
    <property type="component" value="Unassembled WGS sequence"/>
</dbReference>
<dbReference type="CDD" id="cd01948">
    <property type="entry name" value="EAL"/>
    <property type="match status" value="1"/>
</dbReference>
<dbReference type="SUPFAM" id="SSF141868">
    <property type="entry name" value="EAL domain-like"/>
    <property type="match status" value="1"/>
</dbReference>
<dbReference type="PANTHER" id="PTHR33121">
    <property type="entry name" value="CYCLIC DI-GMP PHOSPHODIESTERASE PDEF"/>
    <property type="match status" value="1"/>
</dbReference>
<dbReference type="Pfam" id="PF00563">
    <property type="entry name" value="EAL"/>
    <property type="match status" value="1"/>
</dbReference>
<sequence length="132" mass="15164">MEIGELFLVYQPIVDINTRAILGAEALCRWVSAERGIISPLKFITIAEDIGFINELGYQIIKTAMGEFRHFSQRASLKDDFLLHINVSPWQLNEPHFHECFTTIMKENGLKANSLCVEITETVIERINEHFI</sequence>
<dbReference type="PANTHER" id="PTHR33121:SF81">
    <property type="entry name" value="CYCLIC DI-GMP PHOSPHODIESTERASE PDEB-RELATED"/>
    <property type="match status" value="1"/>
</dbReference>
<dbReference type="AlphaFoldDB" id="A0A376YBK9"/>
<name>A0A376YBK9_ECOLX</name>
<keyword evidence="2" id="KW-0378">Hydrolase</keyword>
<proteinExistence type="predicted"/>
<dbReference type="EMBL" id="UGDC01000003">
    <property type="protein sequence ID" value="STJ81600.1"/>
    <property type="molecule type" value="Genomic_DNA"/>
</dbReference>
<gene>
    <name evidence="2" type="primary">yliE_2</name>
    <name evidence="2" type="ORF">NCTC9117_04170</name>
</gene>
<evidence type="ECO:0000259" key="1">
    <source>
        <dbReference type="PROSITE" id="PS50883"/>
    </source>
</evidence>
<organism evidence="2 3">
    <name type="scientific">Escherichia coli</name>
    <dbReference type="NCBI Taxonomy" id="562"/>
    <lineage>
        <taxon>Bacteria</taxon>
        <taxon>Pseudomonadati</taxon>
        <taxon>Pseudomonadota</taxon>
        <taxon>Gammaproteobacteria</taxon>
        <taxon>Enterobacterales</taxon>
        <taxon>Enterobacteriaceae</taxon>
        <taxon>Escherichia</taxon>
    </lineage>
</organism>
<protein>
    <submittedName>
        <fullName evidence="2">Cyclic di-GMP phosphodiesterase</fullName>
        <ecNumber evidence="2">3.1.4.52</ecNumber>
    </submittedName>
</protein>
<dbReference type="SMART" id="SM00052">
    <property type="entry name" value="EAL"/>
    <property type="match status" value="1"/>
</dbReference>
<dbReference type="GO" id="GO:0071111">
    <property type="term" value="F:cyclic-guanylate-specific phosphodiesterase activity"/>
    <property type="evidence" value="ECO:0007669"/>
    <property type="project" value="UniProtKB-EC"/>
</dbReference>
<dbReference type="InterPro" id="IPR001633">
    <property type="entry name" value="EAL_dom"/>
</dbReference>
<reference evidence="2 3" key="1">
    <citation type="submission" date="2018-06" db="EMBL/GenBank/DDBJ databases">
        <authorList>
            <consortium name="Pathogen Informatics"/>
            <person name="Doyle S."/>
        </authorList>
    </citation>
    <scope>NUCLEOTIDE SEQUENCE [LARGE SCALE GENOMIC DNA]</scope>
    <source>
        <strain evidence="2 3">NCTC9117</strain>
    </source>
</reference>